<feature type="compositionally biased region" description="Basic and acidic residues" evidence="1">
    <location>
        <begin position="492"/>
        <end position="507"/>
    </location>
</feature>
<feature type="region of interest" description="Disordered" evidence="1">
    <location>
        <begin position="122"/>
        <end position="245"/>
    </location>
</feature>
<feature type="compositionally biased region" description="Acidic residues" evidence="1">
    <location>
        <begin position="722"/>
        <end position="734"/>
    </location>
</feature>
<proteinExistence type="predicted"/>
<feature type="compositionally biased region" description="Basic and acidic residues" evidence="1">
    <location>
        <begin position="697"/>
        <end position="719"/>
    </location>
</feature>
<keyword evidence="3" id="KW-1185">Reference proteome</keyword>
<evidence type="ECO:0000313" key="3">
    <source>
        <dbReference type="Proteomes" id="UP001150217"/>
    </source>
</evidence>
<feature type="compositionally biased region" description="Low complexity" evidence="1">
    <location>
        <begin position="122"/>
        <end position="148"/>
    </location>
</feature>
<sequence>MASRRLNLHVSALNDAEYQLYTSSLADITLTDSQVDDGIEHDDAYFENISITVREARAWLRGRYSHISAAMLDNILRFFSPNLSQTDMLSGGQFFAALRLVLHVESGKDVDRALAFVQAHPSSVPISRPSSPPKSQTQAVSSTVSSSRRSSDSNNPFSAPPQHRTFNTNHNPFSSTRSVSAKSHDGATDSTPSKLPPLPPRKPAPPIPGFQPPPRHGSFVAPVGNPPPPPPLPSKPTLLHSHTSHVTSALMKQSLIASKNGKTWKQAEEQLEKERVLRVLKSSEVSSSNSSNSSPFTLRGRSHSPNKMGSSASSSSYTSSSDNNRAPPLPKRNHSKKPPSPPMSTTSFQQVALAGKPSTSSSHNPFKSSPFQPVSVIDPPRYASSPSTSPVRKSVDLPQLPGPPPKHPDQNMSYRKPPPPIPPNLSSSATSSGFHVIHKRTPSFTQLHKSAESFANDADQRDFEVIYGTKPKTASPYVSTFSRGSTDFTSSRNREGTASDSSNHFDRNVFPNNGNSPSRMFRSKSLHHPSPTSLANRLAAAELGDTERSPFSPLDDDTPDASPGPSPASRRRRPESVQVLGSNNNVLGTNEWSPPKNISPSGSSPNSNLSRHMSLSTPSPPNGAASLRRHQRKVSGSSSGLGLGQSPSTSDNPLKSLAASLQPQLLSMQQQLQPHLDKARFKAEAGLSKRGFVRDHKSLIRPREEEEGLMRDEREDRWEQQCVEDDDSNEDVEDYERNTQGGQEDRTPRSLSIGSRKGSAASVGIEKDNLKWPVGEEEGWGPL</sequence>
<feature type="compositionally biased region" description="Polar residues" evidence="1">
    <location>
        <begin position="476"/>
        <end position="491"/>
    </location>
</feature>
<gene>
    <name evidence="2" type="ORF">C8R41DRAFT_915455</name>
</gene>
<feature type="compositionally biased region" description="Low complexity" evidence="1">
    <location>
        <begin position="310"/>
        <end position="321"/>
    </location>
</feature>
<feature type="compositionally biased region" description="Low complexity" evidence="1">
    <location>
        <begin position="593"/>
        <end position="610"/>
    </location>
</feature>
<dbReference type="Proteomes" id="UP001150217">
    <property type="component" value="Unassembled WGS sequence"/>
</dbReference>
<feature type="compositionally biased region" description="Low complexity" evidence="1">
    <location>
        <begin position="635"/>
        <end position="650"/>
    </location>
</feature>
<dbReference type="EMBL" id="JANVFT010000011">
    <property type="protein sequence ID" value="KAJ4499239.1"/>
    <property type="molecule type" value="Genomic_DNA"/>
</dbReference>
<comment type="caution">
    <text evidence="2">The sequence shown here is derived from an EMBL/GenBank/DDBJ whole genome shotgun (WGS) entry which is preliminary data.</text>
</comment>
<feature type="compositionally biased region" description="Low complexity" evidence="1">
    <location>
        <begin position="282"/>
        <end position="294"/>
    </location>
</feature>
<evidence type="ECO:0000313" key="2">
    <source>
        <dbReference type="EMBL" id="KAJ4499239.1"/>
    </source>
</evidence>
<feature type="compositionally biased region" description="Polar residues" evidence="1">
    <location>
        <begin position="579"/>
        <end position="592"/>
    </location>
</feature>
<protein>
    <submittedName>
        <fullName evidence="2">Uncharacterized protein</fullName>
    </submittedName>
</protein>
<feature type="compositionally biased region" description="Polar residues" evidence="1">
    <location>
        <begin position="357"/>
        <end position="372"/>
    </location>
</feature>
<feature type="compositionally biased region" description="Pro residues" evidence="1">
    <location>
        <begin position="194"/>
        <end position="215"/>
    </location>
</feature>
<feature type="region of interest" description="Disordered" evidence="1">
    <location>
        <begin position="697"/>
        <end position="783"/>
    </location>
</feature>
<feature type="compositionally biased region" description="Polar residues" evidence="1">
    <location>
        <begin position="164"/>
        <end position="181"/>
    </location>
</feature>
<name>A0ABQ8VSB1_9AGAR</name>
<feature type="region of interest" description="Disordered" evidence="1">
    <location>
        <begin position="280"/>
        <end position="437"/>
    </location>
</feature>
<feature type="compositionally biased region" description="Low complexity" evidence="1">
    <location>
        <begin position="657"/>
        <end position="674"/>
    </location>
</feature>
<evidence type="ECO:0000256" key="1">
    <source>
        <dbReference type="SAM" id="MobiDB-lite"/>
    </source>
</evidence>
<accession>A0ABQ8VSB1</accession>
<feature type="compositionally biased region" description="Polar residues" evidence="1">
    <location>
        <begin position="424"/>
        <end position="433"/>
    </location>
</feature>
<feature type="compositionally biased region" description="Pro residues" evidence="1">
    <location>
        <begin position="224"/>
        <end position="234"/>
    </location>
</feature>
<reference evidence="2" key="1">
    <citation type="submission" date="2022-08" db="EMBL/GenBank/DDBJ databases">
        <title>A Global Phylogenomic Analysis of the Shiitake Genus Lentinula.</title>
        <authorList>
            <consortium name="DOE Joint Genome Institute"/>
            <person name="Sierra-Patev S."/>
            <person name="Min B."/>
            <person name="Naranjo-Ortiz M."/>
            <person name="Looney B."/>
            <person name="Konkel Z."/>
            <person name="Slot J.C."/>
            <person name="Sakamoto Y."/>
            <person name="Steenwyk J.L."/>
            <person name="Rokas A."/>
            <person name="Carro J."/>
            <person name="Camarero S."/>
            <person name="Ferreira P."/>
            <person name="Molpeceres G."/>
            <person name="Ruiz-Duenas F.J."/>
            <person name="Serrano A."/>
            <person name="Henrissat B."/>
            <person name="Drula E."/>
            <person name="Hughes K.W."/>
            <person name="Mata J.L."/>
            <person name="Ishikawa N.K."/>
            <person name="Vargas-Isla R."/>
            <person name="Ushijima S."/>
            <person name="Smith C.A."/>
            <person name="Ahrendt S."/>
            <person name="Andreopoulos W."/>
            <person name="He G."/>
            <person name="Labutti K."/>
            <person name="Lipzen A."/>
            <person name="Ng V."/>
            <person name="Riley R."/>
            <person name="Sandor L."/>
            <person name="Barry K."/>
            <person name="Martinez A.T."/>
            <person name="Xiao Y."/>
            <person name="Gibbons J.G."/>
            <person name="Terashima K."/>
            <person name="Grigoriev I.V."/>
            <person name="Hibbett D.S."/>
        </authorList>
    </citation>
    <scope>NUCLEOTIDE SEQUENCE</scope>
    <source>
        <strain evidence="2">RHP3577 ss4</strain>
    </source>
</reference>
<organism evidence="2 3">
    <name type="scientific">Lentinula lateritia</name>
    <dbReference type="NCBI Taxonomy" id="40482"/>
    <lineage>
        <taxon>Eukaryota</taxon>
        <taxon>Fungi</taxon>
        <taxon>Dikarya</taxon>
        <taxon>Basidiomycota</taxon>
        <taxon>Agaricomycotina</taxon>
        <taxon>Agaricomycetes</taxon>
        <taxon>Agaricomycetidae</taxon>
        <taxon>Agaricales</taxon>
        <taxon>Marasmiineae</taxon>
        <taxon>Omphalotaceae</taxon>
        <taxon>Lentinula</taxon>
    </lineage>
</organism>
<feature type="region of interest" description="Disordered" evidence="1">
    <location>
        <begin position="473"/>
        <end position="677"/>
    </location>
</feature>